<gene>
    <name evidence="2" type="ORF">KsCSTR_29280</name>
    <name evidence="1" type="ORF">kuste4608</name>
</gene>
<sequence>MRSCPNRQMFSPCFSKKLKCYSACHFIMCNVPVERYRLQTEPRSAAAESRHPPRT</sequence>
<dbReference type="EMBL" id="CP049055">
    <property type="protein sequence ID" value="QII12307.1"/>
    <property type="molecule type" value="Genomic_DNA"/>
</dbReference>
<dbReference type="AlphaFoldDB" id="Q1Q5S9"/>
<reference evidence="2 3" key="3">
    <citation type="submission" date="2020-02" db="EMBL/GenBank/DDBJ databases">
        <title>Newly sequenced genome of strain CSTR1 showed variability in Candidatus Kuenenia stuttgartiensis genomes.</title>
        <authorList>
            <person name="Ding C."/>
            <person name="Adrian L."/>
        </authorList>
    </citation>
    <scope>NUCLEOTIDE SEQUENCE [LARGE SCALE GENOMIC DNA]</scope>
    <source>
        <strain evidence="2 3">CSTR1</strain>
    </source>
</reference>
<dbReference type="EMBL" id="CT573071">
    <property type="protein sequence ID" value="CAJ75370.1"/>
    <property type="molecule type" value="Genomic_DNA"/>
</dbReference>
<dbReference type="Proteomes" id="UP000501926">
    <property type="component" value="Chromosome"/>
</dbReference>
<organism evidence="1">
    <name type="scientific">Kuenenia stuttgartiensis</name>
    <dbReference type="NCBI Taxonomy" id="174633"/>
    <lineage>
        <taxon>Bacteria</taxon>
        <taxon>Pseudomonadati</taxon>
        <taxon>Planctomycetota</taxon>
        <taxon>Candidatus Brocadiia</taxon>
        <taxon>Candidatus Brocadiales</taxon>
        <taxon>Candidatus Brocadiaceae</taxon>
        <taxon>Candidatus Kuenenia</taxon>
    </lineage>
</organism>
<evidence type="ECO:0000313" key="3">
    <source>
        <dbReference type="Proteomes" id="UP000501926"/>
    </source>
</evidence>
<protein>
    <submittedName>
        <fullName evidence="1">Uncharacterized protein</fullName>
    </submittedName>
</protein>
<reference evidence="1" key="2">
    <citation type="submission" date="2006-01" db="EMBL/GenBank/DDBJ databases">
        <authorList>
            <person name="Genoscope"/>
        </authorList>
    </citation>
    <scope>NUCLEOTIDE SEQUENCE</scope>
</reference>
<name>Q1Q5S9_KUEST</name>
<proteinExistence type="predicted"/>
<accession>Q1Q5S9</accession>
<reference evidence="1" key="1">
    <citation type="journal article" date="2006" name="Nature">
        <title>Deciphering the evolution and metabolism of an anammox bacterium from a community genome.</title>
        <authorList>
            <person name="Strous M."/>
            <person name="Pelletier E."/>
            <person name="Mangenot S."/>
            <person name="Rattei T."/>
            <person name="Lehner A."/>
            <person name="Taylor M.W."/>
            <person name="Horn M."/>
            <person name="Daims H."/>
            <person name="Bartol-Mavel D."/>
            <person name="Wincker P."/>
            <person name="Barbe V."/>
            <person name="Fonknechten N."/>
            <person name="Vallenet D."/>
            <person name="Segurens B."/>
            <person name="Schenowitz-Truong C."/>
            <person name="Medigue C."/>
            <person name="Collingro A."/>
            <person name="Snel B."/>
            <person name="Dutilh B.E."/>
            <person name="OpDenCamp H.J.M."/>
            <person name="vanDerDrift C."/>
            <person name="Cirpus I."/>
            <person name="vanDePas-Schoonen K.T."/>
            <person name="Harhangi H.R."/>
            <person name="vanNiftrik L."/>
            <person name="Schmid M."/>
            <person name="Keltjens J."/>
            <person name="vanDeVossenberg J."/>
            <person name="Kartal B."/>
            <person name="Meier H."/>
            <person name="Frishman D."/>
            <person name="Huynen M.A."/>
            <person name="Mewes H."/>
            <person name="Weissenbach J."/>
            <person name="Jetten M.S.M."/>
            <person name="Wagner M."/>
            <person name="LePaslier D."/>
        </authorList>
    </citation>
    <scope>NUCLEOTIDE SEQUENCE</scope>
</reference>
<evidence type="ECO:0000313" key="1">
    <source>
        <dbReference type="EMBL" id="CAJ75370.1"/>
    </source>
</evidence>
<evidence type="ECO:0000313" key="2">
    <source>
        <dbReference type="EMBL" id="QII12307.1"/>
    </source>
</evidence>